<dbReference type="PATRIC" id="fig|1107882.3.peg.323"/>
<dbReference type="Proteomes" id="UP000003250">
    <property type="component" value="Unassembled WGS sequence"/>
</dbReference>
<accession>H0HJM1</accession>
<gene>
    <name evidence="1" type="ORF">MAXJ12_01631</name>
</gene>
<dbReference type="EMBL" id="AHAM01000020">
    <property type="protein sequence ID" value="EHK59081.1"/>
    <property type="molecule type" value="Genomic_DNA"/>
</dbReference>
<organism evidence="1 2">
    <name type="scientific">Mesorhizobium alhagi CCNWXJ12-2</name>
    <dbReference type="NCBI Taxonomy" id="1107882"/>
    <lineage>
        <taxon>Bacteria</taxon>
        <taxon>Pseudomonadati</taxon>
        <taxon>Pseudomonadota</taxon>
        <taxon>Alphaproteobacteria</taxon>
        <taxon>Hyphomicrobiales</taxon>
        <taxon>Phyllobacteriaceae</taxon>
        <taxon>Allomesorhizobium</taxon>
    </lineage>
</organism>
<sequence length="39" mass="4074">MLIASDLEIAPQPAWLAGLPKTGAADGIARTLAHYGKRV</sequence>
<protein>
    <submittedName>
        <fullName evidence="1">Uncharacterized protein</fullName>
    </submittedName>
</protein>
<reference evidence="1 2" key="1">
    <citation type="journal article" date="2012" name="J. Bacteriol.">
        <title>Draft Genome Sequence of Mesorhizobium alhagi CCNWXJ12-2T, a Novel Salt-Resistant Species Isolated from the Desert of Northwestern China.</title>
        <authorList>
            <person name="Zhou M."/>
            <person name="Chen W."/>
            <person name="Chen H."/>
            <person name="Wei G."/>
        </authorList>
    </citation>
    <scope>NUCLEOTIDE SEQUENCE [LARGE SCALE GENOMIC DNA]</scope>
    <source>
        <strain evidence="1 2">CCNWXJ12-2</strain>
    </source>
</reference>
<proteinExistence type="predicted"/>
<dbReference type="AlphaFoldDB" id="H0HJM1"/>
<keyword evidence="2" id="KW-1185">Reference proteome</keyword>
<name>H0HJM1_9HYPH</name>
<evidence type="ECO:0000313" key="1">
    <source>
        <dbReference type="EMBL" id="EHK59081.1"/>
    </source>
</evidence>
<evidence type="ECO:0000313" key="2">
    <source>
        <dbReference type="Proteomes" id="UP000003250"/>
    </source>
</evidence>